<feature type="transmembrane region" description="Helical" evidence="6">
    <location>
        <begin position="94"/>
        <end position="113"/>
    </location>
</feature>
<proteinExistence type="predicted"/>
<dbReference type="Pfam" id="PF07690">
    <property type="entry name" value="MFS_1"/>
    <property type="match status" value="2"/>
</dbReference>
<dbReference type="Proteomes" id="UP001303115">
    <property type="component" value="Unassembled WGS sequence"/>
</dbReference>
<evidence type="ECO:0000313" key="8">
    <source>
        <dbReference type="EMBL" id="KAK4039052.1"/>
    </source>
</evidence>
<name>A0AAN6SQN8_9PEZI</name>
<feature type="compositionally biased region" description="Low complexity" evidence="5">
    <location>
        <begin position="459"/>
        <end position="468"/>
    </location>
</feature>
<feature type="transmembrane region" description="Helical" evidence="6">
    <location>
        <begin position="578"/>
        <end position="602"/>
    </location>
</feature>
<dbReference type="Gene3D" id="1.20.1250.20">
    <property type="entry name" value="MFS general substrate transporter like domains"/>
    <property type="match status" value="2"/>
</dbReference>
<feature type="transmembrane region" description="Helical" evidence="6">
    <location>
        <begin position="195"/>
        <end position="216"/>
    </location>
</feature>
<keyword evidence="9" id="KW-1185">Reference proteome</keyword>
<feature type="compositionally biased region" description="Low complexity" evidence="5">
    <location>
        <begin position="19"/>
        <end position="34"/>
    </location>
</feature>
<dbReference type="GO" id="GO:0022857">
    <property type="term" value="F:transmembrane transporter activity"/>
    <property type="evidence" value="ECO:0007669"/>
    <property type="project" value="InterPro"/>
</dbReference>
<evidence type="ECO:0000256" key="2">
    <source>
        <dbReference type="ARBA" id="ARBA00022692"/>
    </source>
</evidence>
<feature type="transmembrane region" description="Helical" evidence="6">
    <location>
        <begin position="290"/>
        <end position="312"/>
    </location>
</feature>
<dbReference type="PROSITE" id="PS50850">
    <property type="entry name" value="MFS"/>
    <property type="match status" value="1"/>
</dbReference>
<evidence type="ECO:0000259" key="7">
    <source>
        <dbReference type="PROSITE" id="PS50850"/>
    </source>
</evidence>
<dbReference type="SUPFAM" id="SSF103473">
    <property type="entry name" value="MFS general substrate transporter"/>
    <property type="match status" value="1"/>
</dbReference>
<keyword evidence="2 6" id="KW-0812">Transmembrane</keyword>
<dbReference type="GO" id="GO:0016020">
    <property type="term" value="C:membrane"/>
    <property type="evidence" value="ECO:0007669"/>
    <property type="project" value="UniProtKB-SubCell"/>
</dbReference>
<evidence type="ECO:0000256" key="1">
    <source>
        <dbReference type="ARBA" id="ARBA00004141"/>
    </source>
</evidence>
<accession>A0AAN6SQN8</accession>
<comment type="caution">
    <text evidence="8">The sequence shown here is derived from an EMBL/GenBank/DDBJ whole genome shotgun (WGS) entry which is preliminary data.</text>
</comment>
<organism evidence="8 9">
    <name type="scientific">Parachaetomium inaequale</name>
    <dbReference type="NCBI Taxonomy" id="2588326"/>
    <lineage>
        <taxon>Eukaryota</taxon>
        <taxon>Fungi</taxon>
        <taxon>Dikarya</taxon>
        <taxon>Ascomycota</taxon>
        <taxon>Pezizomycotina</taxon>
        <taxon>Sordariomycetes</taxon>
        <taxon>Sordariomycetidae</taxon>
        <taxon>Sordariales</taxon>
        <taxon>Chaetomiaceae</taxon>
        <taxon>Parachaetomium</taxon>
    </lineage>
</organism>
<evidence type="ECO:0000256" key="5">
    <source>
        <dbReference type="SAM" id="MobiDB-lite"/>
    </source>
</evidence>
<keyword evidence="3 6" id="KW-1133">Transmembrane helix</keyword>
<evidence type="ECO:0000256" key="4">
    <source>
        <dbReference type="ARBA" id="ARBA00023136"/>
    </source>
</evidence>
<feature type="transmembrane region" description="Helical" evidence="6">
    <location>
        <begin position="260"/>
        <end position="284"/>
    </location>
</feature>
<feature type="domain" description="Major facilitator superfamily (MFS) profile" evidence="7">
    <location>
        <begin position="95"/>
        <end position="606"/>
    </location>
</feature>
<feature type="transmembrane region" description="Helical" evidence="6">
    <location>
        <begin position="433"/>
        <end position="450"/>
    </location>
</feature>
<feature type="transmembrane region" description="Helical" evidence="6">
    <location>
        <begin position="491"/>
        <end position="509"/>
    </location>
</feature>
<dbReference type="PANTHER" id="PTHR23507">
    <property type="entry name" value="ZGC:174356"/>
    <property type="match status" value="1"/>
</dbReference>
<evidence type="ECO:0000256" key="6">
    <source>
        <dbReference type="SAM" id="Phobius"/>
    </source>
</evidence>
<gene>
    <name evidence="8" type="ORF">C8A01DRAFT_16950</name>
</gene>
<feature type="transmembrane region" description="Helical" evidence="6">
    <location>
        <begin position="549"/>
        <end position="572"/>
    </location>
</feature>
<feature type="region of interest" description="Disordered" evidence="5">
    <location>
        <begin position="1"/>
        <end position="74"/>
    </location>
</feature>
<evidence type="ECO:0000313" key="9">
    <source>
        <dbReference type="Proteomes" id="UP001303115"/>
    </source>
</evidence>
<feature type="compositionally biased region" description="Acidic residues" evidence="5">
    <location>
        <begin position="633"/>
        <end position="642"/>
    </location>
</feature>
<comment type="subcellular location">
    <subcellularLocation>
        <location evidence="1">Membrane</location>
        <topology evidence="1">Multi-pass membrane protein</topology>
    </subcellularLocation>
</comment>
<sequence>MTSTEAWDGSDSSRDRAAADGSGDGDVAGVPPGDTGFDIDDADETTGLLGAGAHSNGALEGANGADGPHAAPQDGNWAGDEDFAGLPWWKRPSVWFLLVPYAIVTLAYGGSVVPRLNLIIDLVCKHYFADREAADPDFAFTPVIPGGDNRQCFIPEVQKSVATFSLVLNVTTGILSSLTVPKLGSLSDRYGRKRVIIICAMGGIMSEIITILAARFPETVSYQWLLLGSFFDGLTGSFTAGSVLVHAYTSDCTPPSKRGVAIGYLHSCLFTGLAFGPLIAGYLVEWTGSLISIFYILLGCHIFFVVFMALAIPESLSRKQQLLAREKHALAKEALAPAPECAGLARSRIPLARQINRLVHSIKTANPLAPLDILFPTGPGTARLRRNFLILAFIDMIILGAAMSGGTVTVMYVEYMFEWGNLESSRFVSMVSMARVVVLVGILPLVNYLFRTRPAAAAAKQQQQQRAQNPHTTPPPATKEKNRGADDLDIWILRVALLSDVLGTAGYIFAGSGPVFVACAVVTALGGLGSATIQAAVSKHVPPERVGQMLGAIGLLHSLARIFAPIVFNQLYAATVEVFPQAFFVLLTGVYVLALGASWFLVPHVFMRGEDEAAAPPTSSSGTSSGRARRDALEDEELLPGV</sequence>
<feature type="transmembrane region" description="Helical" evidence="6">
    <location>
        <begin position="388"/>
        <end position="413"/>
    </location>
</feature>
<feature type="transmembrane region" description="Helical" evidence="6">
    <location>
        <begin position="515"/>
        <end position="537"/>
    </location>
</feature>
<feature type="compositionally biased region" description="Low complexity" evidence="5">
    <location>
        <begin position="614"/>
        <end position="626"/>
    </location>
</feature>
<protein>
    <submittedName>
        <fullName evidence="8">Major facilitator superfamily domain-containing protein</fullName>
    </submittedName>
</protein>
<reference evidence="9" key="1">
    <citation type="journal article" date="2023" name="Mol. Phylogenet. Evol.">
        <title>Genome-scale phylogeny and comparative genomics of the fungal order Sordariales.</title>
        <authorList>
            <person name="Hensen N."/>
            <person name="Bonometti L."/>
            <person name="Westerberg I."/>
            <person name="Brannstrom I.O."/>
            <person name="Guillou S."/>
            <person name="Cros-Aarteil S."/>
            <person name="Calhoun S."/>
            <person name="Haridas S."/>
            <person name="Kuo A."/>
            <person name="Mondo S."/>
            <person name="Pangilinan J."/>
            <person name="Riley R."/>
            <person name="LaButti K."/>
            <person name="Andreopoulos B."/>
            <person name="Lipzen A."/>
            <person name="Chen C."/>
            <person name="Yan M."/>
            <person name="Daum C."/>
            <person name="Ng V."/>
            <person name="Clum A."/>
            <person name="Steindorff A."/>
            <person name="Ohm R.A."/>
            <person name="Martin F."/>
            <person name="Silar P."/>
            <person name="Natvig D.O."/>
            <person name="Lalanne C."/>
            <person name="Gautier V."/>
            <person name="Ament-Velasquez S.L."/>
            <person name="Kruys A."/>
            <person name="Hutchinson M.I."/>
            <person name="Powell A.J."/>
            <person name="Barry K."/>
            <person name="Miller A.N."/>
            <person name="Grigoriev I.V."/>
            <person name="Debuchy R."/>
            <person name="Gladieux P."/>
            <person name="Hiltunen Thoren M."/>
            <person name="Johannesson H."/>
        </authorList>
    </citation>
    <scope>NUCLEOTIDE SEQUENCE [LARGE SCALE GENOMIC DNA]</scope>
    <source>
        <strain evidence="9">CBS 284.82</strain>
    </source>
</reference>
<dbReference type="InterPro" id="IPR020846">
    <property type="entry name" value="MFS_dom"/>
</dbReference>
<feature type="transmembrane region" description="Helical" evidence="6">
    <location>
        <begin position="222"/>
        <end position="248"/>
    </location>
</feature>
<feature type="region of interest" description="Disordered" evidence="5">
    <location>
        <begin position="459"/>
        <end position="482"/>
    </location>
</feature>
<dbReference type="EMBL" id="MU854412">
    <property type="protein sequence ID" value="KAK4039052.1"/>
    <property type="molecule type" value="Genomic_DNA"/>
</dbReference>
<dbReference type="PANTHER" id="PTHR23507:SF40">
    <property type="entry name" value="TETRACYCLINE-EFFLUX TRANSPORTER"/>
    <property type="match status" value="1"/>
</dbReference>
<feature type="region of interest" description="Disordered" evidence="5">
    <location>
        <begin position="612"/>
        <end position="642"/>
    </location>
</feature>
<dbReference type="InterPro" id="IPR011701">
    <property type="entry name" value="MFS"/>
</dbReference>
<dbReference type="InterPro" id="IPR036259">
    <property type="entry name" value="MFS_trans_sf"/>
</dbReference>
<dbReference type="AlphaFoldDB" id="A0AAN6SQN8"/>
<evidence type="ECO:0000256" key="3">
    <source>
        <dbReference type="ARBA" id="ARBA00022989"/>
    </source>
</evidence>
<keyword evidence="4 6" id="KW-0472">Membrane</keyword>